<gene>
    <name evidence="3" type="ORF">DI09_78p150</name>
</gene>
<keyword evidence="4" id="KW-1185">Reference proteome</keyword>
<evidence type="ECO:0000256" key="1">
    <source>
        <dbReference type="SAM" id="MobiDB-lite"/>
    </source>
</evidence>
<protein>
    <recommendedName>
        <fullName evidence="2">Multiple myeloma tumor-associated protein 2-like N-terminal domain-containing protein</fullName>
    </recommendedName>
</protein>
<dbReference type="OrthoDB" id="5390672at2759"/>
<proteinExistence type="predicted"/>
<evidence type="ECO:0000259" key="2">
    <source>
        <dbReference type="Pfam" id="PF10159"/>
    </source>
</evidence>
<feature type="compositionally biased region" description="Basic and acidic residues" evidence="1">
    <location>
        <begin position="172"/>
        <end position="251"/>
    </location>
</feature>
<dbReference type="Pfam" id="PF10159">
    <property type="entry name" value="MMtag"/>
    <property type="match status" value="1"/>
</dbReference>
<dbReference type="PANTHER" id="PTHR14580">
    <property type="entry name" value="MULTIPLE MYELOMA TUMOR-ASSOCIATED PROTEIN 2 FAMILY MEMBER"/>
    <property type="match status" value="1"/>
</dbReference>
<dbReference type="PANTHER" id="PTHR14580:SF0">
    <property type="entry name" value="MULTIPLE MYELOMA TUMOR-ASSOCIATED PROTEIN 2"/>
    <property type="match status" value="1"/>
</dbReference>
<dbReference type="EMBL" id="JMKJ01000588">
    <property type="protein sequence ID" value="KGG50309.1"/>
    <property type="molecule type" value="Genomic_DNA"/>
</dbReference>
<dbReference type="VEuPathDB" id="MicrosporidiaDB:DI09_78p150"/>
<dbReference type="HOGENOM" id="CLU_906388_0_0_1"/>
<name>A0A098VNF0_9MICR</name>
<dbReference type="Proteomes" id="UP000029725">
    <property type="component" value="Unassembled WGS sequence"/>
</dbReference>
<accession>A0A098VNF0</accession>
<feature type="compositionally biased region" description="Basic and acidic residues" evidence="1">
    <location>
        <begin position="288"/>
        <end position="307"/>
    </location>
</feature>
<organism evidence="3 4">
    <name type="scientific">Mitosporidium daphniae</name>
    <dbReference type="NCBI Taxonomy" id="1485682"/>
    <lineage>
        <taxon>Eukaryota</taxon>
        <taxon>Fungi</taxon>
        <taxon>Fungi incertae sedis</taxon>
        <taxon>Microsporidia</taxon>
        <taxon>Mitosporidium</taxon>
    </lineage>
</organism>
<evidence type="ECO:0000313" key="3">
    <source>
        <dbReference type="EMBL" id="KGG50309.1"/>
    </source>
</evidence>
<feature type="compositionally biased region" description="Basic and acidic residues" evidence="1">
    <location>
        <begin position="260"/>
        <end position="269"/>
    </location>
</feature>
<feature type="compositionally biased region" description="Low complexity" evidence="1">
    <location>
        <begin position="162"/>
        <end position="171"/>
    </location>
</feature>
<dbReference type="InterPro" id="IPR019315">
    <property type="entry name" value="MMTA2_N"/>
</dbReference>
<dbReference type="RefSeq" id="XP_013236736.1">
    <property type="nucleotide sequence ID" value="XM_013381282.1"/>
</dbReference>
<reference evidence="3 4" key="1">
    <citation type="submission" date="2014-04" db="EMBL/GenBank/DDBJ databases">
        <title>A new species of microsporidia sheds light on the evolution of extreme parasitism.</title>
        <authorList>
            <person name="Haag K.L."/>
            <person name="James T.Y."/>
            <person name="Larsson R."/>
            <person name="Schaer T.M."/>
            <person name="Refardt D."/>
            <person name="Pombert J.-F."/>
            <person name="Ebert D."/>
        </authorList>
    </citation>
    <scope>NUCLEOTIDE SEQUENCE [LARGE SCALE GENOMIC DNA]</scope>
    <source>
        <strain evidence="3 4">UGP3</strain>
        <tissue evidence="3">Spores</tissue>
    </source>
</reference>
<dbReference type="GeneID" id="25260810"/>
<dbReference type="InterPro" id="IPR039207">
    <property type="entry name" value="MMTAG2-like"/>
</dbReference>
<evidence type="ECO:0000313" key="4">
    <source>
        <dbReference type="Proteomes" id="UP000029725"/>
    </source>
</evidence>
<feature type="region of interest" description="Disordered" evidence="1">
    <location>
        <begin position="120"/>
        <end position="307"/>
    </location>
</feature>
<sequence>MQEEARGGSRGGYDQFSWETVKEDRNRICYLGNSIKAPVGRWQVGKDVGWFQKPKEERTDMPIKASLSSSASCVKEEQQLLREKEKVMMASALLYGFGNPLTSTSNLPPSLINSTLGLFENQGKSTKEQENPTSRRSGFERSLSPEIRISTNESREPHKSSRTAWETSSSSRQKDPSRYYSEKEQNRHTSYRNRDQEHRDASYHNRDRGNRDASYRNRDQEHRDMSYRNRGQDHGKSSRRWSKNESDRNLDMRNSATDKYSSREKDRNSPSRQDGNSAFTMRPSKSARFRDRTTWDDLYPHSTYGRE</sequence>
<feature type="domain" description="Multiple myeloma tumor-associated protein 2-like N-terminal" evidence="2">
    <location>
        <begin position="8"/>
        <end position="93"/>
    </location>
</feature>
<dbReference type="AlphaFoldDB" id="A0A098VNF0"/>
<comment type="caution">
    <text evidence="3">The sequence shown here is derived from an EMBL/GenBank/DDBJ whole genome shotgun (WGS) entry which is preliminary data.</text>
</comment>
<feature type="compositionally biased region" description="Polar residues" evidence="1">
    <location>
        <begin position="270"/>
        <end position="279"/>
    </location>
</feature>